<dbReference type="SUPFAM" id="SSF102405">
    <property type="entry name" value="MCP/YpsA-like"/>
    <property type="match status" value="1"/>
</dbReference>
<evidence type="ECO:0000313" key="3">
    <source>
        <dbReference type="EMBL" id="ACQ52822.1"/>
    </source>
</evidence>
<dbReference type="PANTHER" id="PTHR43022:SF1">
    <property type="entry name" value="PROTEIN SMF"/>
    <property type="match status" value="1"/>
</dbReference>
<dbReference type="InterPro" id="IPR003488">
    <property type="entry name" value="DprA"/>
</dbReference>
<reference evidence="4" key="2">
    <citation type="submission" date="2008-05" db="EMBL/GenBank/DDBJ databases">
        <title>Genome sequence of Clostridium botulinum Ba4 strain 657.</title>
        <authorList>
            <person name="Shrivastava S."/>
            <person name="Brown J.L."/>
            <person name="Bruce D."/>
            <person name="Detter C."/>
            <person name="Munk C."/>
            <person name="Smith L.A."/>
            <person name="Smith T.J."/>
            <person name="Sutton G."/>
            <person name="Brettin T.S."/>
        </authorList>
    </citation>
    <scope>NUCLEOTIDE SEQUENCE [LARGE SCALE GENOMIC DNA]</scope>
    <source>
        <strain evidence="4">657 / Type Ba4</strain>
    </source>
</reference>
<dbReference type="NCBIfam" id="TIGR00732">
    <property type="entry name" value="dprA"/>
    <property type="match status" value="1"/>
</dbReference>
<accession>A0A3F2ZRZ4</accession>
<dbReference type="AlphaFoldDB" id="A0A3F2ZRZ4"/>
<dbReference type="EMBL" id="CP001083">
    <property type="protein sequence ID" value="ACQ52822.1"/>
    <property type="molecule type" value="Genomic_DNA"/>
</dbReference>
<comment type="similarity">
    <text evidence="1">Belongs to the DprA/Smf family.</text>
</comment>
<gene>
    <name evidence="3" type="ordered locus">CLJ_B2507</name>
</gene>
<dbReference type="Gene3D" id="3.40.50.450">
    <property type="match status" value="1"/>
</dbReference>
<evidence type="ECO:0000256" key="1">
    <source>
        <dbReference type="ARBA" id="ARBA00006525"/>
    </source>
</evidence>
<protein>
    <submittedName>
        <fullName evidence="3">DNA uptake protein</fullName>
    </submittedName>
</protein>
<dbReference type="Pfam" id="PF02481">
    <property type="entry name" value="DNA_processg_A"/>
    <property type="match status" value="1"/>
</dbReference>
<dbReference type="InterPro" id="IPR057666">
    <property type="entry name" value="DrpA_SLOG"/>
</dbReference>
<dbReference type="PANTHER" id="PTHR43022">
    <property type="entry name" value="PROTEIN SMF"/>
    <property type="match status" value="1"/>
</dbReference>
<dbReference type="GO" id="GO:0009294">
    <property type="term" value="P:DNA-mediated transformation"/>
    <property type="evidence" value="ECO:0007669"/>
    <property type="project" value="InterPro"/>
</dbReference>
<evidence type="ECO:0000313" key="4">
    <source>
        <dbReference type="Proteomes" id="UP000002333"/>
    </source>
</evidence>
<feature type="domain" description="Smf/DprA SLOG" evidence="2">
    <location>
        <begin position="84"/>
        <end position="287"/>
    </location>
</feature>
<dbReference type="KEGG" id="cbi:CLJ_B2507"/>
<organism evidence="3 4">
    <name type="scientific">Clostridium botulinum (strain 657 / Type Ba4)</name>
    <dbReference type="NCBI Taxonomy" id="515621"/>
    <lineage>
        <taxon>Bacteria</taxon>
        <taxon>Bacillati</taxon>
        <taxon>Bacillota</taxon>
        <taxon>Clostridia</taxon>
        <taxon>Eubacteriales</taxon>
        <taxon>Clostridiaceae</taxon>
        <taxon>Clostridium</taxon>
    </lineage>
</organism>
<name>A0A3F2ZRZ4_CLOB6</name>
<proteinExistence type="inferred from homology"/>
<reference evidence="3 4" key="1">
    <citation type="journal article" date="2007" name="PLoS ONE">
        <title>Analysis of the neurotoxin complex genes in Clostridium botulinum A1-A4 and B1 strains: BoNT/A3, /Ba4 and /B1 clusters are located within plasmids.</title>
        <authorList>
            <person name="Smith T.J."/>
            <person name="Hill K.K."/>
            <person name="Foley B.T."/>
            <person name="Detter J.C."/>
            <person name="Munk A.C."/>
            <person name="Bruce D.C."/>
            <person name="Doggett N.A."/>
            <person name="Smith L.A."/>
            <person name="Marks J.D."/>
            <person name="Xie G."/>
            <person name="Brettin T.S."/>
        </authorList>
    </citation>
    <scope>NUCLEOTIDE SEQUENCE [LARGE SCALE GENOMIC DNA]</scope>
    <source>
        <strain evidence="4">657 / Type Ba4</strain>
    </source>
</reference>
<evidence type="ECO:0000259" key="2">
    <source>
        <dbReference type="Pfam" id="PF02481"/>
    </source>
</evidence>
<sequence length="385" mass="43428">MEKTIYIALQLMGINNKVLTDIIKLIPNKELKQIFRGNVVEFQYKYNIDFSRYLKLFNDSTLIENSLNKAKNILKINKELRIRTVLINSRFYPGNLKKMDNAPAILYIKGKNITKLDEKAVACVGTRTPTIFGIKAANSIVGSLAKENFSIISGLALGIDAESHKACLNVGGRTIAILAHGLDMIYPRENIELSKSILNNGGTLISEYPVGTKPDKFRFVDRNRIVSGLSKGTIVFETKEKSGTMHTVDYTLKQQKKVFCPIPLKQELQTSGLIKLLNENKAIGIKTKDNYDVIVHELGYKIKYDTKAIIKNKSENINKLITLDNNILNDIVSTDFDKRASFGIEKELYSKFKNILKENNLTSKEFFYGVIKKVVGDYKKGGKNE</sequence>
<dbReference type="RefSeq" id="WP_012720771.1">
    <property type="nucleotide sequence ID" value="NC_012658.1"/>
</dbReference>
<dbReference type="Proteomes" id="UP000002333">
    <property type="component" value="Chromosome"/>
</dbReference>